<dbReference type="RefSeq" id="WP_116421262.1">
    <property type="nucleotide sequence ID" value="NZ_NMUE01000021.1"/>
</dbReference>
<organism evidence="1 4">
    <name type="scientific">Pyrobaculum aerophilum</name>
    <dbReference type="NCBI Taxonomy" id="13773"/>
    <lineage>
        <taxon>Archaea</taxon>
        <taxon>Thermoproteota</taxon>
        <taxon>Thermoprotei</taxon>
        <taxon>Thermoproteales</taxon>
        <taxon>Thermoproteaceae</taxon>
        <taxon>Pyrobaculum</taxon>
    </lineage>
</organism>
<reference evidence="3 4" key="1">
    <citation type="submission" date="2017-07" db="EMBL/GenBank/DDBJ databases">
        <title>Draft genome sequence of aerobic hyperthermophilic archaea, Pyrobaculum aerophilum YKB31 and YKB32.</title>
        <authorList>
            <person name="Mochizuki T."/>
            <person name="Berliner A.J."/>
            <person name="Yoshida-Takashima Y."/>
            <person name="Takaki Y."/>
            <person name="Nunoura T."/>
            <person name="Takai K."/>
        </authorList>
    </citation>
    <scope>NUCLEOTIDE SEQUENCE [LARGE SCALE GENOMIC DNA]</scope>
    <source>
        <strain evidence="1 4">YKB31</strain>
        <strain evidence="2 3">YKB32</strain>
    </source>
</reference>
<sequence length="187" mass="19862">MFVFDANGNVLDCVRVVNGVLERPLSALNASVIRIAWGFADNLAEAMWMYDSTVEKDVLELGDALQFSKARAYVYSLTINVEDSNGWPLNGYTVVVAGVGFYSVASTSADGSALVADNRCGNGLSQVPPVDYLYYVYDPNALFVANGTFSIRRGALVPATGFNVVMTVKGAAPASGVGLAVVRGVRF</sequence>
<evidence type="ECO:0000313" key="1">
    <source>
        <dbReference type="EMBL" id="RFA95581.1"/>
    </source>
</evidence>
<dbReference type="Proteomes" id="UP000256877">
    <property type="component" value="Unassembled WGS sequence"/>
</dbReference>
<dbReference type="AlphaFoldDB" id="A0A371QY15"/>
<accession>A0A371QY15</accession>
<dbReference type="Proteomes" id="UP000257123">
    <property type="component" value="Unassembled WGS sequence"/>
</dbReference>
<dbReference type="OrthoDB" id="26005at2157"/>
<evidence type="ECO:0000313" key="4">
    <source>
        <dbReference type="Proteomes" id="UP000257123"/>
    </source>
</evidence>
<evidence type="ECO:0000313" key="3">
    <source>
        <dbReference type="Proteomes" id="UP000256877"/>
    </source>
</evidence>
<proteinExistence type="predicted"/>
<evidence type="ECO:0000313" key="2">
    <source>
        <dbReference type="EMBL" id="RFA99149.1"/>
    </source>
</evidence>
<dbReference type="EMBL" id="NMUF01000009">
    <property type="protein sequence ID" value="RFA99149.1"/>
    <property type="molecule type" value="Genomic_DNA"/>
</dbReference>
<comment type="caution">
    <text evidence="1">The sequence shown here is derived from an EMBL/GenBank/DDBJ whole genome shotgun (WGS) entry which is preliminary data.</text>
</comment>
<dbReference type="EMBL" id="NMUE01000021">
    <property type="protein sequence ID" value="RFA95581.1"/>
    <property type="molecule type" value="Genomic_DNA"/>
</dbReference>
<name>A0A371QY15_9CREN</name>
<protein>
    <submittedName>
        <fullName evidence="1">Uncharacterized protein</fullName>
    </submittedName>
</protein>
<gene>
    <name evidence="1" type="ORF">CGL51_07390</name>
    <name evidence="2" type="ORF">CGL52_04690</name>
</gene>